<feature type="compositionally biased region" description="Low complexity" evidence="6">
    <location>
        <begin position="239"/>
        <end position="257"/>
    </location>
</feature>
<accession>A0ABQ7K4Z9</accession>
<evidence type="ECO:0000313" key="8">
    <source>
        <dbReference type="EMBL" id="KAG0291705.1"/>
    </source>
</evidence>
<proteinExistence type="predicted"/>
<dbReference type="PROSITE" id="PS50888">
    <property type="entry name" value="BHLH"/>
    <property type="match status" value="1"/>
</dbReference>
<dbReference type="InterPro" id="IPR036638">
    <property type="entry name" value="HLH_DNA-bd_sf"/>
</dbReference>
<feature type="compositionally biased region" description="Pro residues" evidence="6">
    <location>
        <begin position="480"/>
        <end position="494"/>
    </location>
</feature>
<comment type="subcellular location">
    <subcellularLocation>
        <location evidence="1">Nucleus</location>
    </subcellularLocation>
</comment>
<feature type="compositionally biased region" description="Low complexity" evidence="6">
    <location>
        <begin position="90"/>
        <end position="108"/>
    </location>
</feature>
<feature type="region of interest" description="Disordered" evidence="6">
    <location>
        <begin position="323"/>
        <end position="345"/>
    </location>
</feature>
<evidence type="ECO:0000256" key="1">
    <source>
        <dbReference type="ARBA" id="ARBA00004123"/>
    </source>
</evidence>
<feature type="region of interest" description="Disordered" evidence="6">
    <location>
        <begin position="400"/>
        <end position="500"/>
    </location>
</feature>
<evidence type="ECO:0000256" key="2">
    <source>
        <dbReference type="ARBA" id="ARBA00023015"/>
    </source>
</evidence>
<feature type="compositionally biased region" description="Polar residues" evidence="6">
    <location>
        <begin position="290"/>
        <end position="300"/>
    </location>
</feature>
<dbReference type="Proteomes" id="UP001194696">
    <property type="component" value="Unassembled WGS sequence"/>
</dbReference>
<dbReference type="PANTHER" id="PTHR15741">
    <property type="entry name" value="BASIC HELIX-LOOP-HELIX ZIP TRANSCRIPTION FACTOR"/>
    <property type="match status" value="1"/>
</dbReference>
<keyword evidence="9" id="KW-1185">Reference proteome</keyword>
<keyword evidence="3" id="KW-0238">DNA-binding</keyword>
<feature type="compositionally biased region" description="Low complexity" evidence="6">
    <location>
        <begin position="329"/>
        <end position="339"/>
    </location>
</feature>
<dbReference type="Gene3D" id="4.10.280.10">
    <property type="entry name" value="Helix-loop-helix DNA-binding domain"/>
    <property type="match status" value="1"/>
</dbReference>
<dbReference type="InterPro" id="IPR052207">
    <property type="entry name" value="Max-like/E-box_TFs"/>
</dbReference>
<dbReference type="SMART" id="SM00353">
    <property type="entry name" value="HLH"/>
    <property type="match status" value="1"/>
</dbReference>
<feature type="region of interest" description="Disordered" evidence="6">
    <location>
        <begin position="239"/>
        <end position="303"/>
    </location>
</feature>
<protein>
    <recommendedName>
        <fullName evidence="7">BHLH domain-containing protein</fullName>
    </recommendedName>
</protein>
<evidence type="ECO:0000259" key="7">
    <source>
        <dbReference type="PROSITE" id="PS50888"/>
    </source>
</evidence>
<dbReference type="Pfam" id="PF00010">
    <property type="entry name" value="HLH"/>
    <property type="match status" value="1"/>
</dbReference>
<dbReference type="PANTHER" id="PTHR15741:SF27">
    <property type="entry name" value="TRANSCRIPTION FACTOR AP-4"/>
    <property type="match status" value="1"/>
</dbReference>
<reference evidence="8 9" key="1">
    <citation type="journal article" date="2020" name="Fungal Divers.">
        <title>Resolving the Mortierellaceae phylogeny through synthesis of multi-gene phylogenetics and phylogenomics.</title>
        <authorList>
            <person name="Vandepol N."/>
            <person name="Liber J."/>
            <person name="Desiro A."/>
            <person name="Na H."/>
            <person name="Kennedy M."/>
            <person name="Barry K."/>
            <person name="Grigoriev I.V."/>
            <person name="Miller A.N."/>
            <person name="O'Donnell K."/>
            <person name="Stajich J.E."/>
            <person name="Bonito G."/>
        </authorList>
    </citation>
    <scope>NUCLEOTIDE SEQUENCE [LARGE SCALE GENOMIC DNA]</scope>
    <source>
        <strain evidence="8 9">AD045</strain>
    </source>
</reference>
<gene>
    <name evidence="8" type="ORF">BGZ96_004914</name>
</gene>
<dbReference type="EMBL" id="JAAAIM010000228">
    <property type="protein sequence ID" value="KAG0291705.1"/>
    <property type="molecule type" value="Genomic_DNA"/>
</dbReference>
<dbReference type="SUPFAM" id="SSF47459">
    <property type="entry name" value="HLH, helix-loop-helix DNA-binding domain"/>
    <property type="match status" value="1"/>
</dbReference>
<comment type="caution">
    <text evidence="8">The sequence shown here is derived from an EMBL/GenBank/DDBJ whole genome shotgun (WGS) entry which is preliminary data.</text>
</comment>
<feature type="compositionally biased region" description="Acidic residues" evidence="6">
    <location>
        <begin position="166"/>
        <end position="178"/>
    </location>
</feature>
<feature type="compositionally biased region" description="Low complexity" evidence="6">
    <location>
        <begin position="400"/>
        <end position="431"/>
    </location>
</feature>
<evidence type="ECO:0000256" key="3">
    <source>
        <dbReference type="ARBA" id="ARBA00023125"/>
    </source>
</evidence>
<evidence type="ECO:0000256" key="6">
    <source>
        <dbReference type="SAM" id="MobiDB-lite"/>
    </source>
</evidence>
<name>A0ABQ7K4Z9_9FUNG</name>
<sequence>MYPSHSTFVPELDLNPPTSWSKPASALGLSNPVNHLPQSQQILRLQQQIQHHRQLQRSAQAPIKIRRTHSNGSNHDSTNNNASSKNQQRAGASVSPTTPTAASPTNPSIDSTEMFGNYATTQGQGFGSGDRASAVARSNNNNPHYRHSLQFGSNGHVQHINIRNTDEDDDEDLNDNDDSSMSGTEHDDTHSNSSMDNRGGMDIKMKMTSSGAAFQHHRSMSHPDFSRGFNTALHGFTPITTESSHSPPSPPTGSYTSEGNGFSAAMVSPGMMTQSSHSGGLQFDGGSGFQGNSLSRSSSMGAGGVESSLASLADLSVMSSMPGLVRRPSTSSSGSNSSTFPFQPQQGLPVIYQNQATFNTYASSRGPNNHYNFNDNISSTGANSISGLTSALGQQLQRQQMFQEQQQQQNQYHAFPSSGPTLSASLPAPSSFQPYYQQMSQSDAQKEQEQQEQPQAQQQADDDAIHEDRRRSRSKSATLVPPPRRALPPRPPQTSAPRKYLGRQARKVPIVNEVKEVTTPTRRMAHILSEQKRREKINGGFDELKSVIPECAENTDSKASILRKAVDYICLLEDELRRYAEVFEREGRTKDEFDD</sequence>
<keyword evidence="5" id="KW-0539">Nucleus</keyword>
<dbReference type="InterPro" id="IPR011598">
    <property type="entry name" value="bHLH_dom"/>
</dbReference>
<evidence type="ECO:0000313" key="9">
    <source>
        <dbReference type="Proteomes" id="UP001194696"/>
    </source>
</evidence>
<keyword evidence="2" id="KW-0805">Transcription regulation</keyword>
<keyword evidence="4" id="KW-0804">Transcription</keyword>
<feature type="compositionally biased region" description="Polar residues" evidence="6">
    <location>
        <begin position="70"/>
        <end position="89"/>
    </location>
</feature>
<evidence type="ECO:0000256" key="5">
    <source>
        <dbReference type="ARBA" id="ARBA00023242"/>
    </source>
</evidence>
<organism evidence="8 9">
    <name type="scientific">Linnemannia gamsii</name>
    <dbReference type="NCBI Taxonomy" id="64522"/>
    <lineage>
        <taxon>Eukaryota</taxon>
        <taxon>Fungi</taxon>
        <taxon>Fungi incertae sedis</taxon>
        <taxon>Mucoromycota</taxon>
        <taxon>Mortierellomycotina</taxon>
        <taxon>Mortierellomycetes</taxon>
        <taxon>Mortierellales</taxon>
        <taxon>Mortierellaceae</taxon>
        <taxon>Linnemannia</taxon>
    </lineage>
</organism>
<evidence type="ECO:0000256" key="4">
    <source>
        <dbReference type="ARBA" id="ARBA00023163"/>
    </source>
</evidence>
<feature type="region of interest" description="Disordered" evidence="6">
    <location>
        <begin position="68"/>
        <end position="203"/>
    </location>
</feature>
<feature type="domain" description="BHLH" evidence="7">
    <location>
        <begin position="521"/>
        <end position="572"/>
    </location>
</feature>